<geneLocation type="plasmid" evidence="4 6">
    <name>lp72</name>
</geneLocation>
<gene>
    <name evidence="3" type="ORF">CNO13_04510</name>
    <name evidence="4" type="ORF">EZU67_04485</name>
</gene>
<reference evidence="4" key="2">
    <citation type="submission" date="2022-12" db="EMBL/GenBank/DDBJ databases">
        <title>Whole genome sequencing of Borrelia miyamotoi strains isolated at the Russian territory.</title>
        <authorList>
            <person name="Kuleshov K.V."/>
            <person name="Platonov A.E."/>
            <person name="Goptar I.A."/>
            <person name="Shipulin G.A."/>
            <person name="Markelov M.L."/>
            <person name="Koetsveld J."/>
            <person name="Kolyasnikova N.M."/>
            <person name="Sarksyan D.S."/>
            <person name="Toporkova M.G."/>
            <person name="Hovius J.W."/>
        </authorList>
    </citation>
    <scope>NUCLEOTIDE SEQUENCE</scope>
    <source>
        <strain evidence="4">Yekat-76</strain>
        <plasmid evidence="4">lp72</plasmid>
    </source>
</reference>
<dbReference type="AlphaFoldDB" id="A0AAP8YX04"/>
<accession>A0AAP8YX04</accession>
<proteinExistence type="predicted"/>
<dbReference type="Proteomes" id="UP000291995">
    <property type="component" value="Plasmid lp72"/>
</dbReference>
<name>A0AAP8YX04_9SPIR</name>
<evidence type="ECO:0000313" key="4">
    <source>
        <dbReference type="EMBL" id="QBK62430.1"/>
    </source>
</evidence>
<evidence type="ECO:0000256" key="2">
    <source>
        <dbReference type="SAM" id="SignalP"/>
    </source>
</evidence>
<evidence type="ECO:0008006" key="7">
    <source>
        <dbReference type="Google" id="ProtNLM"/>
    </source>
</evidence>
<reference evidence="6" key="1">
    <citation type="submission" date="2019-03" db="EMBL/GenBank/DDBJ databases">
        <title>Whole genome sequencing of Borrelia miyamotoi strains isolated at the Russian territory.</title>
        <authorList>
            <person name="Kuleshov K.V."/>
            <person name="Platonov A.E."/>
            <person name="Goptar I.A."/>
            <person name="Shipulin G.A."/>
            <person name="Markelov M.L."/>
            <person name="Koetsveld J."/>
            <person name="Kolyasnikova N.M."/>
            <person name="Sarksyan D.S."/>
            <person name="Toporkova M.G."/>
            <person name="Hovius J.W."/>
        </authorList>
    </citation>
    <scope>NUCLEOTIDE SEQUENCE [LARGE SCALE GENOMIC DNA]</scope>
    <source>
        <strain evidence="3 5">Yekat-1</strain>
        <strain evidence="6">Yekat-76</strain>
        <plasmid evidence="6">lp72</plasmid>
        <plasmid evidence="3 5">pYekat-1-lp72</plasmid>
    </source>
</reference>
<keyword evidence="2" id="KW-0732">Signal</keyword>
<keyword evidence="4" id="KW-0614">Plasmid</keyword>
<evidence type="ECO:0000313" key="3">
    <source>
        <dbReference type="EMBL" id="ATQ16449.1"/>
    </source>
</evidence>
<feature type="chain" id="PRO_5042819950" description="Lipoprotein" evidence="2">
    <location>
        <begin position="22"/>
        <end position="329"/>
    </location>
</feature>
<keyword evidence="5" id="KW-1185">Reference proteome</keyword>
<dbReference type="Proteomes" id="UP000230633">
    <property type="component" value="Plasmid pYekat-1-lp72"/>
</dbReference>
<evidence type="ECO:0000313" key="6">
    <source>
        <dbReference type="Proteomes" id="UP000291995"/>
    </source>
</evidence>
<dbReference type="EMBL" id="CP036558">
    <property type="protein sequence ID" value="QBK62430.1"/>
    <property type="molecule type" value="Genomic_DNA"/>
</dbReference>
<sequence length="329" mass="37670">MRKFYIVFCVFSIFLSLSMLACNKSLEEREDIYTSESLSLADEAKQRKNNLASGINKGLVVVPCVEDTFIAHLEELSESEKMEKEKAYAELVRVVTNYKAQLVDELQVFEAAVEATNKELEEAEVEDITEDENNAKDQIDVKEIILEPLAKTHFHEVSQEFKDQDLINTIYASLGYDVKVINKLEKIIASLDLDVALQVNNELDKELHDELLNLSYNMLFCLSYITNSAILIVNDYLDEMRLSSLEKVSFTQKIVDLHNHMEEFIQNRAQFIEKIKDVILNVKIGNKQSMLPVLRDIMDDKGEIVSSSNFTQRKSALIQCEVNSLLKIL</sequence>
<dbReference type="EMBL" id="CP024334">
    <property type="protein sequence ID" value="ATQ16449.1"/>
    <property type="molecule type" value="Genomic_DNA"/>
</dbReference>
<dbReference type="PROSITE" id="PS51257">
    <property type="entry name" value="PROKAR_LIPOPROTEIN"/>
    <property type="match status" value="1"/>
</dbReference>
<evidence type="ECO:0000313" key="5">
    <source>
        <dbReference type="Proteomes" id="UP000230633"/>
    </source>
</evidence>
<geneLocation type="plasmid" evidence="3 5">
    <name>pYekat-1-lp72</name>
</geneLocation>
<protein>
    <recommendedName>
        <fullName evidence="7">Lipoprotein</fullName>
    </recommendedName>
</protein>
<keyword evidence="1" id="KW-0175">Coiled coil</keyword>
<evidence type="ECO:0000256" key="1">
    <source>
        <dbReference type="SAM" id="Coils"/>
    </source>
</evidence>
<feature type="signal peptide" evidence="2">
    <location>
        <begin position="1"/>
        <end position="21"/>
    </location>
</feature>
<feature type="coiled-coil region" evidence="1">
    <location>
        <begin position="99"/>
        <end position="138"/>
    </location>
</feature>
<dbReference type="RefSeq" id="WP_025444118.1">
    <property type="nucleotide sequence ID" value="NZ_CP024206.2"/>
</dbReference>
<organism evidence="4 6">
    <name type="scientific">Borrelia miyamotoi</name>
    <dbReference type="NCBI Taxonomy" id="47466"/>
    <lineage>
        <taxon>Bacteria</taxon>
        <taxon>Pseudomonadati</taxon>
        <taxon>Spirochaetota</taxon>
        <taxon>Spirochaetia</taxon>
        <taxon>Spirochaetales</taxon>
        <taxon>Borreliaceae</taxon>
        <taxon>Borrelia</taxon>
    </lineage>
</organism>